<name>G3SPQ4_LOXAF</name>
<dbReference type="Proteomes" id="UP000007646">
    <property type="component" value="Unassembled WGS sequence"/>
</dbReference>
<dbReference type="CDD" id="cd00112">
    <property type="entry name" value="LDLa"/>
    <property type="match status" value="1"/>
</dbReference>
<proteinExistence type="predicted"/>
<feature type="chain" id="PRO_5003454351" evidence="4">
    <location>
        <begin position="25"/>
        <end position="287"/>
    </location>
</feature>
<dbReference type="InterPro" id="IPR002172">
    <property type="entry name" value="LDrepeatLR_classA_rpt"/>
</dbReference>
<gene>
    <name evidence="5" type="primary">LDLRAD2</name>
</gene>
<feature type="region of interest" description="Disordered" evidence="3">
    <location>
        <begin position="228"/>
        <end position="287"/>
    </location>
</feature>
<organism evidence="5 6">
    <name type="scientific">Loxodonta africana</name>
    <name type="common">African elephant</name>
    <dbReference type="NCBI Taxonomy" id="9785"/>
    <lineage>
        <taxon>Eukaryota</taxon>
        <taxon>Metazoa</taxon>
        <taxon>Chordata</taxon>
        <taxon>Craniata</taxon>
        <taxon>Vertebrata</taxon>
        <taxon>Euteleostomi</taxon>
        <taxon>Mammalia</taxon>
        <taxon>Eutheria</taxon>
        <taxon>Afrotheria</taxon>
        <taxon>Proboscidea</taxon>
        <taxon>Elephantidae</taxon>
        <taxon>Loxodonta</taxon>
    </lineage>
</organism>
<accession>G3SPQ4</accession>
<dbReference type="InParanoid" id="G3SPQ4"/>
<keyword evidence="1" id="KW-1015">Disulfide bond</keyword>
<dbReference type="PANTHER" id="PTHR24652">
    <property type="entry name" value="LOW-DENSITY LIPOPROTEIN RECEPTOR CLASS A DOMAIN-CONTAINING PROTEIN 2"/>
    <property type="match status" value="1"/>
</dbReference>
<dbReference type="PANTHER" id="PTHR24652:SF67">
    <property type="entry name" value="LOW-DENSITY LIPOPROTEIN RECEPTOR CLASS A DOMAIN-CONTAINING PROTEIN 2"/>
    <property type="match status" value="1"/>
</dbReference>
<dbReference type="eggNOG" id="ENOG502R5YQ">
    <property type="taxonomic scope" value="Eukaryota"/>
</dbReference>
<dbReference type="Gene3D" id="4.10.400.10">
    <property type="entry name" value="Low-density Lipoprotein Receptor"/>
    <property type="match status" value="1"/>
</dbReference>
<evidence type="ECO:0000256" key="4">
    <source>
        <dbReference type="SAM" id="SignalP"/>
    </source>
</evidence>
<feature type="compositionally biased region" description="Polar residues" evidence="3">
    <location>
        <begin position="245"/>
        <end position="254"/>
    </location>
</feature>
<dbReference type="SUPFAM" id="SSF57424">
    <property type="entry name" value="LDL receptor-like module"/>
    <property type="match status" value="1"/>
</dbReference>
<keyword evidence="4" id="KW-0732">Signal</keyword>
<feature type="signal peptide" evidence="4">
    <location>
        <begin position="1"/>
        <end position="24"/>
    </location>
</feature>
<evidence type="ECO:0000313" key="5">
    <source>
        <dbReference type="Ensembl" id="ENSLAFP00000001713.4"/>
    </source>
</evidence>
<reference evidence="5" key="2">
    <citation type="submission" date="2025-08" db="UniProtKB">
        <authorList>
            <consortium name="Ensembl"/>
        </authorList>
    </citation>
    <scope>IDENTIFICATION</scope>
    <source>
        <strain evidence="5">Isolate ISIS603380</strain>
    </source>
</reference>
<protein>
    <submittedName>
        <fullName evidence="5">Low density lipoprotein receptor class A domain containing 2</fullName>
    </submittedName>
</protein>
<dbReference type="PROSITE" id="PS50068">
    <property type="entry name" value="LDLRA_2"/>
    <property type="match status" value="1"/>
</dbReference>
<evidence type="ECO:0000256" key="1">
    <source>
        <dbReference type="ARBA" id="ARBA00023157"/>
    </source>
</evidence>
<reference evidence="5" key="3">
    <citation type="submission" date="2025-09" db="UniProtKB">
        <authorList>
            <consortium name="Ensembl"/>
        </authorList>
    </citation>
    <scope>IDENTIFICATION</scope>
    <source>
        <strain evidence="5">Isolate ISIS603380</strain>
    </source>
</reference>
<dbReference type="InterPro" id="IPR042333">
    <property type="entry name" value="LRAD2/Mig-13-like"/>
</dbReference>
<sequence>MKVYLLQLPQRLLLLGAAAVTTSALETADLVNLCRQKWQGDGLLLCSHPASRKFYFMAQDTDRGLWWWAEAPSNRVRFQLCFFLVYSMIPAFPVPLESLASNTSCPEWDPGAPGSYLQFYKGPSGVPWPLGPPVCGLTIPAPVASSGPSMGLRLVTRGCQPRVNFVGEVTSFWLGFCGGYFRRWNGRCIPPSLVCDRWDIDNCGDGSDRASQPPASCRVPPSLIHTLSPLPSLPPGSQRDAAATRGSSITSSPALGSAGPLRTAAERTTPAGQDPALQGAASKGRQM</sequence>
<dbReference type="Ensembl" id="ENSLAFT00000002048.4">
    <property type="protein sequence ID" value="ENSLAFP00000001713.4"/>
    <property type="gene ID" value="ENSLAFG00000002049.4"/>
</dbReference>
<dbReference type="GeneTree" id="ENSGT00390000004581"/>
<evidence type="ECO:0000256" key="2">
    <source>
        <dbReference type="PROSITE-ProRule" id="PRU00124"/>
    </source>
</evidence>
<dbReference type="FunCoup" id="G3SPQ4">
    <property type="interactions" value="2"/>
</dbReference>
<evidence type="ECO:0000256" key="3">
    <source>
        <dbReference type="SAM" id="MobiDB-lite"/>
    </source>
</evidence>
<dbReference type="InterPro" id="IPR036055">
    <property type="entry name" value="LDL_receptor-like_sf"/>
</dbReference>
<keyword evidence="6" id="KW-1185">Reference proteome</keyword>
<evidence type="ECO:0000313" key="6">
    <source>
        <dbReference type="Proteomes" id="UP000007646"/>
    </source>
</evidence>
<dbReference type="AlphaFoldDB" id="G3SPQ4"/>
<dbReference type="HOGENOM" id="CLU_062033_1_0_1"/>
<reference evidence="5 6" key="1">
    <citation type="submission" date="2009-06" db="EMBL/GenBank/DDBJ databases">
        <title>The Genome Sequence of Loxodonta africana (African elephant).</title>
        <authorList>
            <person name="Di Palma F."/>
            <person name="Heiman D."/>
            <person name="Young S."/>
            <person name="Johnson J."/>
            <person name="Lander E.S."/>
            <person name="Lindblad-Toh K."/>
        </authorList>
    </citation>
    <scope>NUCLEOTIDE SEQUENCE [LARGE SCALE GENOMIC DNA]</scope>
    <source>
        <strain evidence="5 6">Isolate ISIS603380</strain>
    </source>
</reference>
<dbReference type="OMA" id="GAYFRCR"/>
<comment type="caution">
    <text evidence="2">Lacks conserved residue(s) required for the propagation of feature annotation.</text>
</comment>